<keyword evidence="1" id="KW-0732">Signal</keyword>
<keyword evidence="3" id="KW-1185">Reference proteome</keyword>
<dbReference type="HOGENOM" id="CLU_144804_0_0_5"/>
<protein>
    <recommendedName>
        <fullName evidence="4">Lipopolysccharide assembly LptE family protein</fullName>
    </recommendedName>
</protein>
<dbReference type="RefSeq" id="WP_039844981.1">
    <property type="nucleotide sequence ID" value="NZ_CP006877.1"/>
</dbReference>
<dbReference type="Proteomes" id="UP000031368">
    <property type="component" value="Chromosome"/>
</dbReference>
<reference evidence="2 3" key="1">
    <citation type="submission" date="2013-11" db="EMBL/GenBank/DDBJ databases">
        <title>Complete genome sequence of Rhizobium gallicum bv. gallicum R602.</title>
        <authorList>
            <person name="Bustos P."/>
            <person name="Santamaria R.I."/>
            <person name="Lozano L."/>
            <person name="Acosta J.L."/>
            <person name="Ormeno-Orrillo E."/>
            <person name="Rogel M.A."/>
            <person name="Romero D."/>
            <person name="Cevallos M.A."/>
            <person name="Martinez-Romero E."/>
            <person name="Gonzalez V."/>
        </authorList>
    </citation>
    <scope>NUCLEOTIDE SEQUENCE [LARGE SCALE GENOMIC DNA]</scope>
    <source>
        <strain evidence="2 3">R602</strain>
    </source>
</reference>
<evidence type="ECO:0000256" key="1">
    <source>
        <dbReference type="SAM" id="SignalP"/>
    </source>
</evidence>
<feature type="chain" id="PRO_5002110944" description="Lipopolysccharide assembly LptE family protein" evidence="1">
    <location>
        <begin position="26"/>
        <end position="152"/>
    </location>
</feature>
<evidence type="ECO:0008006" key="4">
    <source>
        <dbReference type="Google" id="ProtNLM"/>
    </source>
</evidence>
<name>A0A0B4X090_9HYPH</name>
<dbReference type="KEGG" id="rga:RGR602_CH02036"/>
<dbReference type="AlphaFoldDB" id="A0A0B4X090"/>
<dbReference type="EMBL" id="CP006877">
    <property type="protein sequence ID" value="AJD41364.1"/>
    <property type="molecule type" value="Genomic_DNA"/>
</dbReference>
<proteinExistence type="predicted"/>
<sequence length="152" mass="16233">MNWFRSLFCQLGLVCAMLTSCMGLTSDEPAAPIYDVRSAVVLGGPNTPPELLSGIGDRINAAINATVRTEVYPRVVLTIRIASLQKVTGYDKNRNIAKINIDAASVDEGSVIAVSSFEVTSTANDRAMADQILAEDIAARVRSAFKLNTGRG</sequence>
<accession>A0A0B4X090</accession>
<organism evidence="2 3">
    <name type="scientific">Rhizobium gallicum bv. gallicum R602sp</name>
    <dbReference type="NCBI Taxonomy" id="1041138"/>
    <lineage>
        <taxon>Bacteria</taxon>
        <taxon>Pseudomonadati</taxon>
        <taxon>Pseudomonadota</taxon>
        <taxon>Alphaproteobacteria</taxon>
        <taxon>Hyphomicrobiales</taxon>
        <taxon>Rhizobiaceae</taxon>
        <taxon>Rhizobium/Agrobacterium group</taxon>
        <taxon>Rhizobium</taxon>
    </lineage>
</organism>
<evidence type="ECO:0000313" key="3">
    <source>
        <dbReference type="Proteomes" id="UP000031368"/>
    </source>
</evidence>
<evidence type="ECO:0000313" key="2">
    <source>
        <dbReference type="EMBL" id="AJD41364.1"/>
    </source>
</evidence>
<feature type="signal peptide" evidence="1">
    <location>
        <begin position="1"/>
        <end position="25"/>
    </location>
</feature>
<dbReference type="PROSITE" id="PS51257">
    <property type="entry name" value="PROKAR_LIPOPROTEIN"/>
    <property type="match status" value="1"/>
</dbReference>
<gene>
    <name evidence="2" type="ORF">RGR602_CH02036</name>
</gene>